<dbReference type="InterPro" id="IPR003864">
    <property type="entry name" value="CSC1/OSCA1-like_7TM"/>
</dbReference>
<keyword evidence="6 8" id="KW-0472">Membrane</keyword>
<organism evidence="12 13">
    <name type="scientific">Gigaspora margarita</name>
    <dbReference type="NCBI Taxonomy" id="4874"/>
    <lineage>
        <taxon>Eukaryota</taxon>
        <taxon>Fungi</taxon>
        <taxon>Fungi incertae sedis</taxon>
        <taxon>Mucoromycota</taxon>
        <taxon>Glomeromycotina</taxon>
        <taxon>Glomeromycetes</taxon>
        <taxon>Diversisporales</taxon>
        <taxon>Gigasporaceae</taxon>
        <taxon>Gigaspora</taxon>
    </lineage>
</organism>
<keyword evidence="4 8" id="KW-0812">Transmembrane</keyword>
<evidence type="ECO:0000256" key="1">
    <source>
        <dbReference type="ARBA" id="ARBA00004141"/>
    </source>
</evidence>
<keyword evidence="13" id="KW-1185">Reference proteome</keyword>
<feature type="transmembrane region" description="Helical" evidence="8">
    <location>
        <begin position="503"/>
        <end position="524"/>
    </location>
</feature>
<feature type="transmembrane region" description="Helical" evidence="8">
    <location>
        <begin position="144"/>
        <end position="163"/>
    </location>
</feature>
<protein>
    <submittedName>
        <fullName evidence="12">22709_t:CDS:1</fullName>
    </submittedName>
</protein>
<dbReference type="Pfam" id="PF13967">
    <property type="entry name" value="RSN1_TM"/>
    <property type="match status" value="1"/>
</dbReference>
<evidence type="ECO:0000259" key="9">
    <source>
        <dbReference type="Pfam" id="PF02714"/>
    </source>
</evidence>
<evidence type="ECO:0000256" key="8">
    <source>
        <dbReference type="SAM" id="Phobius"/>
    </source>
</evidence>
<evidence type="ECO:0000313" key="13">
    <source>
        <dbReference type="Proteomes" id="UP000789901"/>
    </source>
</evidence>
<dbReference type="PANTHER" id="PTHR13018:SF5">
    <property type="entry name" value="RE44586P"/>
    <property type="match status" value="1"/>
</dbReference>
<dbReference type="InterPro" id="IPR027815">
    <property type="entry name" value="CSC1/OSCA1-like_cyt"/>
</dbReference>
<accession>A0ABN7UQV4</accession>
<feature type="transmembrane region" description="Helical" evidence="8">
    <location>
        <begin position="14"/>
        <end position="35"/>
    </location>
</feature>
<dbReference type="Proteomes" id="UP000789901">
    <property type="component" value="Unassembled WGS sequence"/>
</dbReference>
<feature type="region of interest" description="Disordered" evidence="7">
    <location>
        <begin position="975"/>
        <end position="1010"/>
    </location>
</feature>
<evidence type="ECO:0000259" key="10">
    <source>
        <dbReference type="Pfam" id="PF13967"/>
    </source>
</evidence>
<feature type="transmembrane region" description="Helical" evidence="8">
    <location>
        <begin position="100"/>
        <end position="121"/>
    </location>
</feature>
<feature type="non-terminal residue" evidence="12">
    <location>
        <position position="1010"/>
    </location>
</feature>
<comment type="similarity">
    <text evidence="2">Belongs to the CSC1 (TC 1.A.17) family.</text>
</comment>
<feature type="transmembrane region" description="Helical" evidence="8">
    <location>
        <begin position="608"/>
        <end position="629"/>
    </location>
</feature>
<dbReference type="EMBL" id="CAJVQB010004815">
    <property type="protein sequence ID" value="CAG8646359.1"/>
    <property type="molecule type" value="Genomic_DNA"/>
</dbReference>
<feature type="domain" description="CSC1/OSCA1-like cytosolic" evidence="11">
    <location>
        <begin position="188"/>
        <end position="441"/>
    </location>
</feature>
<evidence type="ECO:0000256" key="3">
    <source>
        <dbReference type="ARBA" id="ARBA00022448"/>
    </source>
</evidence>
<proteinExistence type="inferred from homology"/>
<evidence type="ECO:0000256" key="6">
    <source>
        <dbReference type="ARBA" id="ARBA00023136"/>
    </source>
</evidence>
<sequence>MATLDTARNYTPTFLGLASQLGISAGISLLCLLQFEWNRRQKSLQYLYTARTKLSKNASPPIPPGLFSWIKHTILLDDNFYLKSVGLDALMYIRFLRMSFQFVLFNAFVVGIILAPTNYFAGGTSDGVEALSINNIPQNKTKTLWAHMICTYIVSFSWMYLLYKNYYDYMILHRDHLLKKVETDSITARTVMVSRLPHDLRSEEKLQEYVVGLGLGPVETTKIVRHTGKLDRKIHRREKALLALEKAHIKLAKNVCNTIKGRRFGLGIWPRLFGRNNVSSQDILEAGETKEHQRIQSLVDWLNPRKKKSDNNQIQNIMNQEDGYGRQFLIWDALSHISKPVLDRFQPFRRIGFIGSGKVLSIDHFLKKFNYLDRRIAELRLRADQNSVSDTPNPYKPTDTGFVTFRDHISAQICAQSIISSIPHTCTTRMAPEPRDLLWENLIMRFRESMLRYVIVNACVWALTIFWLFPIVAFLTLTSISSLSSRISFLGSFLEATPAIRTLLQNVLPTVLVSFFMAILPWILMEISKQECFASYSELEEAGATFFINYVVFNTCTHGLELVQIVPQLCLHIMLTCRFIATTPLFKHQFAYCYVRRYEAGGKLYRRVFRYTTDGLIIFQLTVLGVIWLRKAITQGSFIIPLIIATGYFKYYCHKTFHSRTNYLALDTRSNQQNNENLPIIKENPESPVKTLLKNDDENYDLKIDTDDNYNNKSIPSQMIETNADNIDNILIKRAISDEFHGSDSESSTKYNSSTNMLSKTIDENNLKLSNNNNDNEEIPIKPINLNQSSIDKVKSEKIGDYGTGTQQSQHPKSTEIIRTNITDEKIDYDNSTSTSPFKGSSLRLKLVPPNPDPSNVRILTSSPVSCPDLGVTRPPLRSSRSAMHPTILMYDPNREEFQDESSQYQSYAHPNLIKDLTRRLWLPKNPLKTITIEDTVELSRALTSSDGGIGIVGYWGEASTYLTAARVSEYGGHEFPLSPGHQRGATASTGGVRPGGHYRRKTSSRKTSN</sequence>
<feature type="domain" description="CSC1/OSCA1-like N-terminal transmembrane" evidence="10">
    <location>
        <begin position="17"/>
        <end position="164"/>
    </location>
</feature>
<dbReference type="InterPro" id="IPR032880">
    <property type="entry name" value="CSC1/OSCA1-like_N"/>
</dbReference>
<feature type="compositionally biased region" description="Basic residues" evidence="7">
    <location>
        <begin position="997"/>
        <end position="1010"/>
    </location>
</feature>
<feature type="domain" description="CSC1/OSCA1-like 7TM region" evidence="9">
    <location>
        <begin position="453"/>
        <end position="540"/>
    </location>
</feature>
<comment type="caution">
    <text evidence="12">The sequence shown here is derived from an EMBL/GenBank/DDBJ whole genome shotgun (WGS) entry which is preliminary data.</text>
</comment>
<evidence type="ECO:0000256" key="2">
    <source>
        <dbReference type="ARBA" id="ARBA00007779"/>
    </source>
</evidence>
<keyword evidence="5 8" id="KW-1133">Transmembrane helix</keyword>
<dbReference type="InterPro" id="IPR045122">
    <property type="entry name" value="Csc1-like"/>
</dbReference>
<evidence type="ECO:0000256" key="5">
    <source>
        <dbReference type="ARBA" id="ARBA00022989"/>
    </source>
</evidence>
<evidence type="ECO:0000256" key="7">
    <source>
        <dbReference type="SAM" id="MobiDB-lite"/>
    </source>
</evidence>
<gene>
    <name evidence="12" type="ORF">GMARGA_LOCUS9117</name>
</gene>
<feature type="transmembrane region" description="Helical" evidence="8">
    <location>
        <begin position="454"/>
        <end position="483"/>
    </location>
</feature>
<dbReference type="Pfam" id="PF02714">
    <property type="entry name" value="RSN1_7TM"/>
    <property type="match status" value="2"/>
</dbReference>
<dbReference type="Pfam" id="PF14703">
    <property type="entry name" value="PHM7_cyt"/>
    <property type="match status" value="1"/>
</dbReference>
<comment type="subcellular location">
    <subcellularLocation>
        <location evidence="1">Membrane</location>
        <topology evidence="1">Multi-pass membrane protein</topology>
    </subcellularLocation>
</comment>
<name>A0ABN7UQV4_GIGMA</name>
<keyword evidence="3" id="KW-0813">Transport</keyword>
<feature type="domain" description="CSC1/OSCA1-like 7TM region" evidence="9">
    <location>
        <begin position="574"/>
        <end position="626"/>
    </location>
</feature>
<dbReference type="PANTHER" id="PTHR13018">
    <property type="entry name" value="PROBABLE MEMBRANE PROTEIN DUF221-RELATED"/>
    <property type="match status" value="1"/>
</dbReference>
<reference evidence="12 13" key="1">
    <citation type="submission" date="2021-06" db="EMBL/GenBank/DDBJ databases">
        <authorList>
            <person name="Kallberg Y."/>
            <person name="Tangrot J."/>
            <person name="Rosling A."/>
        </authorList>
    </citation>
    <scope>NUCLEOTIDE SEQUENCE [LARGE SCALE GENOMIC DNA]</scope>
    <source>
        <strain evidence="12 13">120-4 pot B 10/14</strain>
    </source>
</reference>
<evidence type="ECO:0000259" key="11">
    <source>
        <dbReference type="Pfam" id="PF14703"/>
    </source>
</evidence>
<evidence type="ECO:0000256" key="4">
    <source>
        <dbReference type="ARBA" id="ARBA00022692"/>
    </source>
</evidence>
<evidence type="ECO:0000313" key="12">
    <source>
        <dbReference type="EMBL" id="CAG8646359.1"/>
    </source>
</evidence>